<evidence type="ECO:0000256" key="3">
    <source>
        <dbReference type="ARBA" id="ARBA00023082"/>
    </source>
</evidence>
<reference evidence="8 9" key="1">
    <citation type="journal article" date="2018" name="Int. J. Syst. Evol. Microbiol.">
        <title>Bifidobacterium catulorum sp. nov., a novel taxon from the faeces of the baby common marmoset (Callithrix jacchus).</title>
        <authorList>
            <person name="Modesto M."/>
            <person name="Michelini S."/>
            <person name="Oki K."/>
            <person name="Biavati B."/>
            <person name="Watanabe K."/>
            <person name="Mattarelli P."/>
        </authorList>
    </citation>
    <scope>NUCLEOTIDE SEQUENCE [LARGE SCALE GENOMIC DNA]</scope>
    <source>
        <strain evidence="8 9">MRM 8.19</strain>
    </source>
</reference>
<sequence length="215" mass="23876">MLNGGRHGSATADDMRLIRRIVRRGSRKAADELVRAHYDALFAFVWRQVGDRQQAMNLTQEAFIAMLGALAAYDPAKASFTTWLYRIAAYKVIDARRRRGVATVPLPDGAGSGMARSDDGVGVEGAPPDIADERIPDPSSLLAHRDLLERIEGRVRDFDPAVQEVYRLHLYAGRTFAEIAAVTGASESTVKARYFRLMKTIRKEFGDERADTLSH</sequence>
<dbReference type="PANTHER" id="PTHR43133:SF8">
    <property type="entry name" value="RNA POLYMERASE SIGMA FACTOR HI_1459-RELATED"/>
    <property type="match status" value="1"/>
</dbReference>
<dbReference type="GO" id="GO:0006352">
    <property type="term" value="P:DNA-templated transcription initiation"/>
    <property type="evidence" value="ECO:0007669"/>
    <property type="project" value="InterPro"/>
</dbReference>
<keyword evidence="9" id="KW-1185">Reference proteome</keyword>
<comment type="caution">
    <text evidence="8">The sequence shown here is derived from an EMBL/GenBank/DDBJ whole genome shotgun (WGS) entry which is preliminary data.</text>
</comment>
<dbReference type="EMBL" id="QFFN01000067">
    <property type="protein sequence ID" value="PWG58892.1"/>
    <property type="molecule type" value="Genomic_DNA"/>
</dbReference>
<name>A0A2U2MPW2_9BIFI</name>
<evidence type="ECO:0000259" key="7">
    <source>
        <dbReference type="Pfam" id="PF08281"/>
    </source>
</evidence>
<dbReference type="Pfam" id="PF04542">
    <property type="entry name" value="Sigma70_r2"/>
    <property type="match status" value="1"/>
</dbReference>
<keyword evidence="4" id="KW-0238">DNA-binding</keyword>
<keyword evidence="2" id="KW-0805">Transcription regulation</keyword>
<dbReference type="NCBIfam" id="TIGR02937">
    <property type="entry name" value="sigma70-ECF"/>
    <property type="match status" value="1"/>
</dbReference>
<dbReference type="InterPro" id="IPR013324">
    <property type="entry name" value="RNA_pol_sigma_r3/r4-like"/>
</dbReference>
<dbReference type="InterPro" id="IPR014284">
    <property type="entry name" value="RNA_pol_sigma-70_dom"/>
</dbReference>
<dbReference type="GO" id="GO:0016987">
    <property type="term" value="F:sigma factor activity"/>
    <property type="evidence" value="ECO:0007669"/>
    <property type="project" value="UniProtKB-KW"/>
</dbReference>
<dbReference type="Gene3D" id="1.10.1740.10">
    <property type="match status" value="1"/>
</dbReference>
<dbReference type="PANTHER" id="PTHR43133">
    <property type="entry name" value="RNA POLYMERASE ECF-TYPE SIGMA FACTO"/>
    <property type="match status" value="1"/>
</dbReference>
<evidence type="ECO:0000259" key="6">
    <source>
        <dbReference type="Pfam" id="PF04542"/>
    </source>
</evidence>
<proteinExistence type="inferred from homology"/>
<dbReference type="SUPFAM" id="SSF88659">
    <property type="entry name" value="Sigma3 and sigma4 domains of RNA polymerase sigma factors"/>
    <property type="match status" value="1"/>
</dbReference>
<evidence type="ECO:0000313" key="9">
    <source>
        <dbReference type="Proteomes" id="UP000245753"/>
    </source>
</evidence>
<dbReference type="AlphaFoldDB" id="A0A2U2MPW2"/>
<dbReference type="GO" id="GO:0003677">
    <property type="term" value="F:DNA binding"/>
    <property type="evidence" value="ECO:0007669"/>
    <property type="project" value="UniProtKB-KW"/>
</dbReference>
<dbReference type="OrthoDB" id="9811152at2"/>
<evidence type="ECO:0000256" key="2">
    <source>
        <dbReference type="ARBA" id="ARBA00023015"/>
    </source>
</evidence>
<evidence type="ECO:0000256" key="5">
    <source>
        <dbReference type="ARBA" id="ARBA00023163"/>
    </source>
</evidence>
<dbReference type="Gene3D" id="1.10.10.10">
    <property type="entry name" value="Winged helix-like DNA-binding domain superfamily/Winged helix DNA-binding domain"/>
    <property type="match status" value="1"/>
</dbReference>
<evidence type="ECO:0000313" key="8">
    <source>
        <dbReference type="EMBL" id="PWG58892.1"/>
    </source>
</evidence>
<accession>A0A2U2MPW2</accession>
<dbReference type="SUPFAM" id="SSF88946">
    <property type="entry name" value="Sigma2 domain of RNA polymerase sigma factors"/>
    <property type="match status" value="1"/>
</dbReference>
<keyword evidence="3" id="KW-0731">Sigma factor</keyword>
<dbReference type="InterPro" id="IPR036388">
    <property type="entry name" value="WH-like_DNA-bd_sf"/>
</dbReference>
<gene>
    <name evidence="8" type="ORF">DF200_10450</name>
</gene>
<comment type="similarity">
    <text evidence="1">Belongs to the sigma-70 factor family. ECF subfamily.</text>
</comment>
<dbReference type="InterPro" id="IPR013249">
    <property type="entry name" value="RNA_pol_sigma70_r4_t2"/>
</dbReference>
<dbReference type="InterPro" id="IPR039425">
    <property type="entry name" value="RNA_pol_sigma-70-like"/>
</dbReference>
<feature type="domain" description="RNA polymerase sigma-70 region 2" evidence="6">
    <location>
        <begin position="33"/>
        <end position="100"/>
    </location>
</feature>
<protein>
    <submittedName>
        <fullName evidence="8">RNA polymerase sigma factor</fullName>
    </submittedName>
</protein>
<dbReference type="InterPro" id="IPR007627">
    <property type="entry name" value="RNA_pol_sigma70_r2"/>
</dbReference>
<dbReference type="Proteomes" id="UP000245753">
    <property type="component" value="Unassembled WGS sequence"/>
</dbReference>
<dbReference type="RefSeq" id="WP_109138204.1">
    <property type="nucleotide sequence ID" value="NZ_QFFN01000067.1"/>
</dbReference>
<dbReference type="InterPro" id="IPR013325">
    <property type="entry name" value="RNA_pol_sigma_r2"/>
</dbReference>
<dbReference type="Pfam" id="PF08281">
    <property type="entry name" value="Sigma70_r4_2"/>
    <property type="match status" value="1"/>
</dbReference>
<organism evidence="8 9">
    <name type="scientific">Bifidobacterium catulorum</name>
    <dbReference type="NCBI Taxonomy" id="1630173"/>
    <lineage>
        <taxon>Bacteria</taxon>
        <taxon>Bacillati</taxon>
        <taxon>Actinomycetota</taxon>
        <taxon>Actinomycetes</taxon>
        <taxon>Bifidobacteriales</taxon>
        <taxon>Bifidobacteriaceae</taxon>
        <taxon>Bifidobacterium</taxon>
    </lineage>
</organism>
<feature type="domain" description="RNA polymerase sigma factor 70 region 4 type 2" evidence="7">
    <location>
        <begin position="160"/>
        <end position="200"/>
    </location>
</feature>
<evidence type="ECO:0000256" key="1">
    <source>
        <dbReference type="ARBA" id="ARBA00010641"/>
    </source>
</evidence>
<keyword evidence="5" id="KW-0804">Transcription</keyword>
<evidence type="ECO:0000256" key="4">
    <source>
        <dbReference type="ARBA" id="ARBA00023125"/>
    </source>
</evidence>